<dbReference type="AlphaFoldDB" id="T2JM08"/>
<proteinExistence type="predicted"/>
<evidence type="ECO:0000313" key="2">
    <source>
        <dbReference type="EMBL" id="CCQ66089.1"/>
    </source>
</evidence>
<gene>
    <name evidence="2" type="ORF">CWATWH0402_345</name>
</gene>
<organism evidence="2 3">
    <name type="scientific">Crocosphaera watsonii WH 0402</name>
    <dbReference type="NCBI Taxonomy" id="1284629"/>
    <lineage>
        <taxon>Bacteria</taxon>
        <taxon>Bacillati</taxon>
        <taxon>Cyanobacteriota</taxon>
        <taxon>Cyanophyceae</taxon>
        <taxon>Oscillatoriophycideae</taxon>
        <taxon>Chroococcales</taxon>
        <taxon>Aphanothecaceae</taxon>
        <taxon>Crocosphaera</taxon>
    </lineage>
</organism>
<feature type="region of interest" description="Disordered" evidence="1">
    <location>
        <begin position="1"/>
        <end position="34"/>
    </location>
</feature>
<reference evidence="2 3" key="1">
    <citation type="submission" date="2013-01" db="EMBL/GenBank/DDBJ databases">
        <authorList>
            <person name="Bench S."/>
        </authorList>
    </citation>
    <scope>NUCLEOTIDE SEQUENCE [LARGE SCALE GENOMIC DNA]</scope>
    <source>
        <strain evidence="2 3">WH 0402</strain>
    </source>
</reference>
<name>T2JM08_CROWT</name>
<dbReference type="Proteomes" id="UP000018130">
    <property type="component" value="Unassembled WGS sequence"/>
</dbReference>
<accession>T2JM08</accession>
<reference evidence="2 3" key="2">
    <citation type="submission" date="2013-09" db="EMBL/GenBank/DDBJ databases">
        <title>Whole genome comparison of six Crocosphaera watsonii strains with differing phenotypes.</title>
        <authorList>
            <person name="Bench S.R."/>
            <person name="Heller P."/>
            <person name="Frank I."/>
            <person name="Arciniega M."/>
            <person name="Shilova I.N."/>
            <person name="Zehr J.P."/>
        </authorList>
    </citation>
    <scope>NUCLEOTIDE SEQUENCE [LARGE SCALE GENOMIC DNA]</scope>
    <source>
        <strain evidence="2 3">WH 0402</strain>
    </source>
</reference>
<protein>
    <submittedName>
        <fullName evidence="2">Uncharacterized protein</fullName>
    </submittedName>
</protein>
<dbReference type="EMBL" id="CAQN01000333">
    <property type="protein sequence ID" value="CCQ66089.1"/>
    <property type="molecule type" value="Genomic_DNA"/>
</dbReference>
<sequence length="118" mass="13204">MGSNSATISEENHSEHDSHDHSHDHGKHSQSEQVIKSGEYTLKLVTVPSDKGVHIAFYLLEGEANKQVKTAQVQGQLQLPNGEQKAIPLNYEAERNHYHGMLSELNGEKINGKFSFQR</sequence>
<comment type="caution">
    <text evidence="2">The sequence shown here is derived from an EMBL/GenBank/DDBJ whole genome shotgun (WGS) entry which is preliminary data.</text>
</comment>
<evidence type="ECO:0000256" key="1">
    <source>
        <dbReference type="SAM" id="MobiDB-lite"/>
    </source>
</evidence>
<evidence type="ECO:0000313" key="3">
    <source>
        <dbReference type="Proteomes" id="UP000018130"/>
    </source>
</evidence>
<feature type="compositionally biased region" description="Basic and acidic residues" evidence="1">
    <location>
        <begin position="10"/>
        <end position="30"/>
    </location>
</feature>